<evidence type="ECO:0000259" key="3">
    <source>
        <dbReference type="Pfam" id="PF03061"/>
    </source>
</evidence>
<keyword evidence="2" id="KW-0378">Hydrolase</keyword>
<name>A0A1I7AFY8_9FLAO</name>
<gene>
    <name evidence="4" type="ORF">SAMN05216474_2051</name>
</gene>
<organism evidence="4 5">
    <name type="scientific">Lishizhenia tianjinensis</name>
    <dbReference type="NCBI Taxonomy" id="477690"/>
    <lineage>
        <taxon>Bacteria</taxon>
        <taxon>Pseudomonadati</taxon>
        <taxon>Bacteroidota</taxon>
        <taxon>Flavobacteriia</taxon>
        <taxon>Flavobacteriales</taxon>
        <taxon>Crocinitomicaceae</taxon>
        <taxon>Lishizhenia</taxon>
    </lineage>
</organism>
<dbReference type="InterPro" id="IPR039298">
    <property type="entry name" value="ACOT13"/>
</dbReference>
<dbReference type="Pfam" id="PF03061">
    <property type="entry name" value="4HBT"/>
    <property type="match status" value="1"/>
</dbReference>
<accession>A0A1I7AFY8</accession>
<dbReference type="RefSeq" id="WP_090249095.1">
    <property type="nucleotide sequence ID" value="NZ_FPAS01000003.1"/>
</dbReference>
<dbReference type="EMBL" id="FPAS01000003">
    <property type="protein sequence ID" value="SFT73834.1"/>
    <property type="molecule type" value="Genomic_DNA"/>
</dbReference>
<dbReference type="Gene3D" id="3.10.129.10">
    <property type="entry name" value="Hotdog Thioesterase"/>
    <property type="match status" value="1"/>
</dbReference>
<evidence type="ECO:0000313" key="5">
    <source>
        <dbReference type="Proteomes" id="UP000236454"/>
    </source>
</evidence>
<dbReference type="AlphaFoldDB" id="A0A1I7AFY8"/>
<comment type="similarity">
    <text evidence="1">Belongs to the thioesterase PaaI family.</text>
</comment>
<dbReference type="NCBIfam" id="TIGR00369">
    <property type="entry name" value="unchar_dom_1"/>
    <property type="match status" value="1"/>
</dbReference>
<sequence>MKEKIIKLYREFNHFGNQLNMDFEILAPGKVLYKMKVGKEHLATPIAAHGGALAGLMDATLGVAGLSKMAEHGKIVSTVEFKINYLAPAKIHDELEALGHVISAGKRILYIEGEIYKFDGEEKIVIAKANGTFNAYPAEKAKMHFIDG</sequence>
<dbReference type="InterPro" id="IPR029069">
    <property type="entry name" value="HotDog_dom_sf"/>
</dbReference>
<proteinExistence type="inferred from homology"/>
<keyword evidence="5" id="KW-1185">Reference proteome</keyword>
<evidence type="ECO:0000313" key="4">
    <source>
        <dbReference type="EMBL" id="SFT73834.1"/>
    </source>
</evidence>
<dbReference type="SUPFAM" id="SSF54637">
    <property type="entry name" value="Thioesterase/thiol ester dehydrase-isomerase"/>
    <property type="match status" value="1"/>
</dbReference>
<dbReference type="PANTHER" id="PTHR21660:SF1">
    <property type="entry name" value="ACYL-COENZYME A THIOESTERASE 13"/>
    <property type="match status" value="1"/>
</dbReference>
<dbReference type="OrthoDB" id="9813282at2"/>
<reference evidence="4 5" key="1">
    <citation type="submission" date="2016-10" db="EMBL/GenBank/DDBJ databases">
        <authorList>
            <person name="de Groot N.N."/>
        </authorList>
    </citation>
    <scope>NUCLEOTIDE SEQUENCE [LARGE SCALE GENOMIC DNA]</scope>
    <source>
        <strain evidence="4 5">CGMCC 1.7005</strain>
    </source>
</reference>
<evidence type="ECO:0000256" key="1">
    <source>
        <dbReference type="ARBA" id="ARBA00008324"/>
    </source>
</evidence>
<dbReference type="Proteomes" id="UP000236454">
    <property type="component" value="Unassembled WGS sequence"/>
</dbReference>
<protein>
    <submittedName>
        <fullName evidence="4">Uncharacterized domain 1-containing protein</fullName>
    </submittedName>
</protein>
<dbReference type="InterPro" id="IPR006683">
    <property type="entry name" value="Thioestr_dom"/>
</dbReference>
<dbReference type="STRING" id="477690.SAMN05216474_2051"/>
<dbReference type="CDD" id="cd03443">
    <property type="entry name" value="PaaI_thioesterase"/>
    <property type="match status" value="1"/>
</dbReference>
<dbReference type="PANTHER" id="PTHR21660">
    <property type="entry name" value="THIOESTERASE SUPERFAMILY MEMBER-RELATED"/>
    <property type="match status" value="1"/>
</dbReference>
<dbReference type="InterPro" id="IPR003736">
    <property type="entry name" value="PAAI_dom"/>
</dbReference>
<feature type="domain" description="Thioesterase" evidence="3">
    <location>
        <begin position="48"/>
        <end position="122"/>
    </location>
</feature>
<evidence type="ECO:0000256" key="2">
    <source>
        <dbReference type="ARBA" id="ARBA00022801"/>
    </source>
</evidence>
<dbReference type="GO" id="GO:0047617">
    <property type="term" value="F:fatty acyl-CoA hydrolase activity"/>
    <property type="evidence" value="ECO:0007669"/>
    <property type="project" value="InterPro"/>
</dbReference>